<sequence length="521" mass="55305">MRHGLAIFLAALVAIAQPLPALVGARAIATALTVAAPTTLALLSPDAEARSRSSGGYSRSSGSSSRTPSFSGSGSSSGGYSRPSATPSPPSRTPSLSSSDRDASRAASRQGLSDFQAKQAPAAPRSGTGSVPNAGSGPFSSNSGGSYTTGSGLRIPRQTPAYQQYTPPSYAGPSRFGMMDAAMLFFMMNSLSTPSHAAFFHNRAQDPNYLAWRAEADKLAQTDPEMKAKLAEVDRSIAAQAGKPRDPNYLPPDVVADESSGFGWGWVIVLLVVGGAVYWFILRRRNKPAASAESDMGSTPFGLGKSILQNKMSGKTPYRPDYLRLGMGLTLDPSAFILLGPTSPVPRPANGGGVASVTAISMLAGEKDSATAPTRAWLTIGEQSFVEVALSAQGQPENARYFAKIDEVFPADADEWAFWLAEEDGMIGWPEFQTKAGHTYARQWLPGERRIAPRRLLETRETPDGVMERTVAAMLYARDTGLKSPAPEAEYLLVFVSETPDEAWVELYLGIDLPLSSLGLA</sequence>
<dbReference type="PATRIC" id="fig|552518.3.peg.2573"/>
<gene>
    <name evidence="3" type="ORF">VZ95_14160</name>
</gene>
<dbReference type="Pfam" id="PF10679">
    <property type="entry name" value="DUF2491"/>
    <property type="match status" value="1"/>
</dbReference>
<organism evidence="3 4">
    <name type="scientific">Elstera litoralis</name>
    <dbReference type="NCBI Taxonomy" id="552518"/>
    <lineage>
        <taxon>Bacteria</taxon>
        <taxon>Pseudomonadati</taxon>
        <taxon>Pseudomonadota</taxon>
        <taxon>Alphaproteobacteria</taxon>
        <taxon>Rhodospirillales</taxon>
        <taxon>Rhodospirillaceae</taxon>
        <taxon>Elstera</taxon>
    </lineage>
</organism>
<feature type="compositionally biased region" description="Low complexity" evidence="1">
    <location>
        <begin position="52"/>
        <end position="85"/>
    </location>
</feature>
<evidence type="ECO:0000256" key="2">
    <source>
        <dbReference type="SAM" id="Phobius"/>
    </source>
</evidence>
<keyword evidence="2" id="KW-0472">Membrane</keyword>
<evidence type="ECO:0008006" key="5">
    <source>
        <dbReference type="Google" id="ProtNLM"/>
    </source>
</evidence>
<reference evidence="3 4" key="1">
    <citation type="submission" date="2015-03" db="EMBL/GenBank/DDBJ databases">
        <title>Draft genome sequence of Elstera litoralis.</title>
        <authorList>
            <person name="Rahalkar M.C."/>
            <person name="Dhakephalkar P.K."/>
            <person name="Pore S.D."/>
            <person name="Arora P."/>
            <person name="Kapse N.G."/>
            <person name="Pandit P.S."/>
        </authorList>
    </citation>
    <scope>NUCLEOTIDE SEQUENCE [LARGE SCALE GENOMIC DNA]</scope>
    <source>
        <strain evidence="3 4">Dia-1</strain>
    </source>
</reference>
<comment type="caution">
    <text evidence="3">The sequence shown here is derived from an EMBL/GenBank/DDBJ whole genome shotgun (WGS) entry which is preliminary data.</text>
</comment>
<dbReference type="InterPro" id="IPR019621">
    <property type="entry name" value="DUF2491"/>
</dbReference>
<evidence type="ECO:0000313" key="4">
    <source>
        <dbReference type="Proteomes" id="UP000033774"/>
    </source>
</evidence>
<proteinExistence type="predicted"/>
<dbReference type="Proteomes" id="UP000033774">
    <property type="component" value="Unassembled WGS sequence"/>
</dbReference>
<dbReference type="EMBL" id="LAJY01000388">
    <property type="protein sequence ID" value="KJV08998.1"/>
    <property type="molecule type" value="Genomic_DNA"/>
</dbReference>
<feature type="transmembrane region" description="Helical" evidence="2">
    <location>
        <begin position="261"/>
        <end position="281"/>
    </location>
</feature>
<keyword evidence="2" id="KW-0812">Transmembrane</keyword>
<evidence type="ECO:0000313" key="3">
    <source>
        <dbReference type="EMBL" id="KJV08998.1"/>
    </source>
</evidence>
<evidence type="ECO:0000256" key="1">
    <source>
        <dbReference type="SAM" id="MobiDB-lite"/>
    </source>
</evidence>
<keyword evidence="4" id="KW-1185">Reference proteome</keyword>
<protein>
    <recommendedName>
        <fullName evidence="5">DUF2491 family protein</fullName>
    </recommendedName>
</protein>
<accession>A0A0F3IR10</accession>
<dbReference type="AlphaFoldDB" id="A0A0F3IR10"/>
<name>A0A0F3IR10_9PROT</name>
<feature type="region of interest" description="Disordered" evidence="1">
    <location>
        <begin position="46"/>
        <end position="155"/>
    </location>
</feature>
<keyword evidence="2" id="KW-1133">Transmembrane helix</keyword>
<feature type="compositionally biased region" description="Low complexity" evidence="1">
    <location>
        <begin position="135"/>
        <end position="152"/>
    </location>
</feature>